<gene>
    <name evidence="7" type="ORF">HCN44_003739</name>
</gene>
<dbReference type="GO" id="GO:0032259">
    <property type="term" value="P:methylation"/>
    <property type="evidence" value="ECO:0007669"/>
    <property type="project" value="UniProtKB-KW"/>
</dbReference>
<protein>
    <recommendedName>
        <fullName evidence="4">tRNA N(3)-methylcytidine methyltransferase</fullName>
        <ecNumber evidence="4">2.1.1.-</ecNumber>
    </recommendedName>
</protein>
<name>A0A834XKU4_APHGI</name>
<dbReference type="InterPro" id="IPR029063">
    <property type="entry name" value="SAM-dependent_MTases_sf"/>
</dbReference>
<dbReference type="Gene3D" id="3.40.50.150">
    <property type="entry name" value="Vaccinia Virus protein VP39"/>
    <property type="match status" value="1"/>
</dbReference>
<reference evidence="7 8" key="1">
    <citation type="submission" date="2020-08" db="EMBL/GenBank/DDBJ databases">
        <title>Aphidius gifuensis genome sequencing and assembly.</title>
        <authorList>
            <person name="Du Z."/>
        </authorList>
    </citation>
    <scope>NUCLEOTIDE SEQUENCE [LARGE SCALE GENOMIC DNA]</scope>
    <source>
        <strain evidence="7">YNYX2018</strain>
        <tissue evidence="7">Adults</tissue>
    </source>
</reference>
<evidence type="ECO:0000256" key="3">
    <source>
        <dbReference type="ARBA" id="ARBA00022679"/>
    </source>
</evidence>
<accession>A0A834XKU4</accession>
<feature type="compositionally biased region" description="Basic and acidic residues" evidence="5">
    <location>
        <begin position="123"/>
        <end position="135"/>
    </location>
</feature>
<dbReference type="CDD" id="cd02440">
    <property type="entry name" value="AdoMet_MTases"/>
    <property type="match status" value="1"/>
</dbReference>
<evidence type="ECO:0000256" key="2">
    <source>
        <dbReference type="ARBA" id="ARBA00022603"/>
    </source>
</evidence>
<feature type="domain" description="Methyltransferase type 12" evidence="6">
    <location>
        <begin position="166"/>
        <end position="268"/>
    </location>
</feature>
<dbReference type="PIRSF" id="PIRSF037755">
    <property type="entry name" value="Mettl2_prd"/>
    <property type="match status" value="1"/>
</dbReference>
<comment type="caution">
    <text evidence="7">The sequence shown here is derived from an EMBL/GenBank/DDBJ whole genome shotgun (WGS) entry which is preliminary data.</text>
</comment>
<comment type="similarity">
    <text evidence="1 4">Belongs to the methyltransferase superfamily. METL family.</text>
</comment>
<dbReference type="FunFam" id="3.40.50.150:FF:000298">
    <property type="entry name" value="Methyltransferase-like protein"/>
    <property type="match status" value="1"/>
</dbReference>
<dbReference type="OrthoDB" id="417697at2759"/>
<evidence type="ECO:0000313" key="8">
    <source>
        <dbReference type="Proteomes" id="UP000639338"/>
    </source>
</evidence>
<comment type="function">
    <text evidence="4">S-adenosyl-L-methionine-dependent methyltransferase.</text>
</comment>
<feature type="region of interest" description="Disordered" evidence="5">
    <location>
        <begin position="1"/>
        <end position="23"/>
    </location>
</feature>
<dbReference type="EC" id="2.1.1.-" evidence="4"/>
<evidence type="ECO:0000259" key="6">
    <source>
        <dbReference type="Pfam" id="PF08242"/>
    </source>
</evidence>
<organism evidence="7 8">
    <name type="scientific">Aphidius gifuensis</name>
    <name type="common">Parasitoid wasp</name>
    <dbReference type="NCBI Taxonomy" id="684658"/>
    <lineage>
        <taxon>Eukaryota</taxon>
        <taxon>Metazoa</taxon>
        <taxon>Ecdysozoa</taxon>
        <taxon>Arthropoda</taxon>
        <taxon>Hexapoda</taxon>
        <taxon>Insecta</taxon>
        <taxon>Pterygota</taxon>
        <taxon>Neoptera</taxon>
        <taxon>Endopterygota</taxon>
        <taxon>Hymenoptera</taxon>
        <taxon>Apocrita</taxon>
        <taxon>Ichneumonoidea</taxon>
        <taxon>Braconidae</taxon>
        <taxon>Aphidiinae</taxon>
        <taxon>Aphidius</taxon>
    </lineage>
</organism>
<sequence length="354" mass="41761">MEPNDNNNDDKRPKFGNRQLTDDDNVFKHNAWDNVEWDENQQEAAQKKVTENSCVTLTNEQLENLEIDADKNWDKFYGIHQNRFFKDRNWLFTEFPELAPHIHENDKNESVKLNQQQLESSNDNEKLTENNKKTAENNVNNDIEYLEEKMKHLTDDLSTKSHKIFEIGCGVGNTIFPILQYNTNPNLFIYGCDFSSTAIDILKQDSNYDKSRCQVFVLDATKDDWSTPFDEQTLDVIILIFVFSSIPPEKQQHVVQQMYKYLKPGGIVLLRDYGRYDLAQLRFKKGRCLADNYYARGDGTLVYFFTQDEIKNLFLQCGFEEIQNIVDRRLQVNRGKQLKMYRVWIQAKYRKPLL</sequence>
<evidence type="ECO:0000313" key="7">
    <source>
        <dbReference type="EMBL" id="KAF7987876.1"/>
    </source>
</evidence>
<dbReference type="PANTHER" id="PTHR22809:SF11">
    <property type="entry name" value="TRNA N(3)-METHYLCYTIDINE METHYLTRANSFERASE METTL2"/>
    <property type="match status" value="1"/>
</dbReference>
<keyword evidence="8" id="KW-1185">Reference proteome</keyword>
<dbReference type="Pfam" id="PF08242">
    <property type="entry name" value="Methyltransf_12"/>
    <property type="match status" value="1"/>
</dbReference>
<dbReference type="PANTHER" id="PTHR22809">
    <property type="entry name" value="METHYLTRANSFERASE-RELATED"/>
    <property type="match status" value="1"/>
</dbReference>
<dbReference type="InterPro" id="IPR026113">
    <property type="entry name" value="METTL2/6/8-like"/>
</dbReference>
<dbReference type="Proteomes" id="UP000639338">
    <property type="component" value="Unassembled WGS sequence"/>
</dbReference>
<dbReference type="InterPro" id="IPR013217">
    <property type="entry name" value="Methyltransf_12"/>
</dbReference>
<evidence type="ECO:0000256" key="1">
    <source>
        <dbReference type="ARBA" id="ARBA00009725"/>
    </source>
</evidence>
<dbReference type="GO" id="GO:0052735">
    <property type="term" value="F:tRNA (cytidine-3-)-methyltransferase activity"/>
    <property type="evidence" value="ECO:0007669"/>
    <property type="project" value="TreeGrafter"/>
</dbReference>
<evidence type="ECO:0000256" key="5">
    <source>
        <dbReference type="SAM" id="MobiDB-lite"/>
    </source>
</evidence>
<dbReference type="EMBL" id="JACMRX010000006">
    <property type="protein sequence ID" value="KAF7987876.1"/>
    <property type="molecule type" value="Genomic_DNA"/>
</dbReference>
<proteinExistence type="inferred from homology"/>
<feature type="compositionally biased region" description="Polar residues" evidence="5">
    <location>
        <begin position="111"/>
        <end position="121"/>
    </location>
</feature>
<evidence type="ECO:0000256" key="4">
    <source>
        <dbReference type="PIRNR" id="PIRNR037755"/>
    </source>
</evidence>
<dbReference type="SUPFAM" id="SSF53335">
    <property type="entry name" value="S-adenosyl-L-methionine-dependent methyltransferases"/>
    <property type="match status" value="1"/>
</dbReference>
<dbReference type="AlphaFoldDB" id="A0A834XKU4"/>
<keyword evidence="3 4" id="KW-0808">Transferase</keyword>
<feature type="region of interest" description="Disordered" evidence="5">
    <location>
        <begin position="106"/>
        <end position="135"/>
    </location>
</feature>
<keyword evidence="2 4" id="KW-0489">Methyltransferase</keyword>